<keyword evidence="9" id="KW-0234">DNA repair</keyword>
<evidence type="ECO:0000256" key="7">
    <source>
        <dbReference type="ARBA" id="ARBA00023015"/>
    </source>
</evidence>
<feature type="domain" description="VWFA" evidence="13">
    <location>
        <begin position="62"/>
        <end position="213"/>
    </location>
</feature>
<dbReference type="GO" id="GO:0006289">
    <property type="term" value="P:nucleotide-excision repair"/>
    <property type="evidence" value="ECO:0007669"/>
    <property type="project" value="UniProtKB-UniRule"/>
</dbReference>
<keyword evidence="8 11" id="KW-0804">Transcription</keyword>
<keyword evidence="15" id="KW-1185">Reference proteome</keyword>
<dbReference type="Proteomes" id="UP000299102">
    <property type="component" value="Unassembled WGS sequence"/>
</dbReference>
<dbReference type="OrthoDB" id="284275at2759"/>
<evidence type="ECO:0000256" key="8">
    <source>
        <dbReference type="ARBA" id="ARBA00023163"/>
    </source>
</evidence>
<evidence type="ECO:0000256" key="1">
    <source>
        <dbReference type="ARBA" id="ARBA00004123"/>
    </source>
</evidence>
<keyword evidence="10 11" id="KW-0539">Nucleus</keyword>
<dbReference type="InterPro" id="IPR012170">
    <property type="entry name" value="TFIIH_SSL1/p44"/>
</dbReference>
<dbReference type="InterPro" id="IPR002035">
    <property type="entry name" value="VWF_A"/>
</dbReference>
<keyword evidence="4" id="KW-0227">DNA damage</keyword>
<dbReference type="SMART" id="SM00327">
    <property type="entry name" value="VWA"/>
    <property type="match status" value="1"/>
</dbReference>
<evidence type="ECO:0000256" key="10">
    <source>
        <dbReference type="ARBA" id="ARBA00023242"/>
    </source>
</evidence>
<dbReference type="PROSITE" id="PS50234">
    <property type="entry name" value="VWFA"/>
    <property type="match status" value="1"/>
</dbReference>
<organism evidence="14 15">
    <name type="scientific">Eumeta variegata</name>
    <name type="common">Bagworm moth</name>
    <name type="synonym">Eumeta japonica</name>
    <dbReference type="NCBI Taxonomy" id="151549"/>
    <lineage>
        <taxon>Eukaryota</taxon>
        <taxon>Metazoa</taxon>
        <taxon>Ecdysozoa</taxon>
        <taxon>Arthropoda</taxon>
        <taxon>Hexapoda</taxon>
        <taxon>Insecta</taxon>
        <taxon>Pterygota</taxon>
        <taxon>Neoptera</taxon>
        <taxon>Endopterygota</taxon>
        <taxon>Lepidoptera</taxon>
        <taxon>Glossata</taxon>
        <taxon>Ditrysia</taxon>
        <taxon>Tineoidea</taxon>
        <taxon>Psychidae</taxon>
        <taxon>Oiketicinae</taxon>
        <taxon>Eumeta</taxon>
    </lineage>
</organism>
<name>A0A4C1U7V7_EUMVA</name>
<dbReference type="InterPro" id="IPR036465">
    <property type="entry name" value="vWFA_dom_sf"/>
</dbReference>
<dbReference type="NCBIfam" id="TIGR00622">
    <property type="entry name" value="ssl1"/>
    <property type="match status" value="1"/>
</dbReference>
<evidence type="ECO:0000256" key="3">
    <source>
        <dbReference type="ARBA" id="ARBA00022723"/>
    </source>
</evidence>
<keyword evidence="5" id="KW-0863">Zinc-finger</keyword>
<dbReference type="FunFam" id="3.40.50.410:FF:000015">
    <property type="entry name" value="General transcription factor IIH subunit 2"/>
    <property type="match status" value="1"/>
</dbReference>
<dbReference type="PIRSF" id="PIRSF015919">
    <property type="entry name" value="TFIIH_SSL1"/>
    <property type="match status" value="1"/>
</dbReference>
<keyword evidence="3 11" id="KW-0479">Metal-binding</keyword>
<evidence type="ECO:0000313" key="14">
    <source>
        <dbReference type="EMBL" id="GBP22388.1"/>
    </source>
</evidence>
<evidence type="ECO:0000259" key="13">
    <source>
        <dbReference type="PROSITE" id="PS50234"/>
    </source>
</evidence>
<dbReference type="InterPro" id="IPR007198">
    <property type="entry name" value="Ssl1-like"/>
</dbReference>
<accession>A0A4C1U7V7</accession>
<evidence type="ECO:0000313" key="15">
    <source>
        <dbReference type="Proteomes" id="UP000299102"/>
    </source>
</evidence>
<dbReference type="Gene3D" id="3.40.50.410">
    <property type="entry name" value="von Willebrand factor, type A domain"/>
    <property type="match status" value="1"/>
</dbReference>
<dbReference type="GO" id="GO:0005675">
    <property type="term" value="C:transcription factor TFIIH holo complex"/>
    <property type="evidence" value="ECO:0007669"/>
    <property type="project" value="UniProtKB-UniRule"/>
</dbReference>
<proteinExistence type="inferred from homology"/>
<comment type="subcellular location">
    <subcellularLocation>
        <location evidence="1 11">Nucleus</location>
    </subcellularLocation>
</comment>
<comment type="similarity">
    <text evidence="2 11">Belongs to the GTF2H2 family.</text>
</comment>
<dbReference type="GO" id="GO:0000439">
    <property type="term" value="C:transcription factor TFIIH core complex"/>
    <property type="evidence" value="ECO:0007669"/>
    <property type="project" value="InterPro"/>
</dbReference>
<dbReference type="EMBL" id="BGZK01000139">
    <property type="protein sequence ID" value="GBP22388.1"/>
    <property type="molecule type" value="Genomic_DNA"/>
</dbReference>
<evidence type="ECO:0000256" key="11">
    <source>
        <dbReference type="PIRNR" id="PIRNR015919"/>
    </source>
</evidence>
<reference evidence="14 15" key="1">
    <citation type="journal article" date="2019" name="Commun. Biol.">
        <title>The bagworm genome reveals a unique fibroin gene that provides high tensile strength.</title>
        <authorList>
            <person name="Kono N."/>
            <person name="Nakamura H."/>
            <person name="Ohtoshi R."/>
            <person name="Tomita M."/>
            <person name="Numata K."/>
            <person name="Arakawa K."/>
        </authorList>
    </citation>
    <scope>NUCLEOTIDE SEQUENCE [LARGE SCALE GENOMIC DNA]</scope>
</reference>
<protein>
    <recommendedName>
        <fullName evidence="11">General transcription factor IIH subunit</fullName>
    </recommendedName>
</protein>
<evidence type="ECO:0000256" key="4">
    <source>
        <dbReference type="ARBA" id="ARBA00022763"/>
    </source>
</evidence>
<keyword evidence="6 11" id="KW-0862">Zinc</keyword>
<evidence type="ECO:0000256" key="5">
    <source>
        <dbReference type="ARBA" id="ARBA00022771"/>
    </source>
</evidence>
<dbReference type="Pfam" id="PF04056">
    <property type="entry name" value="Ssl1"/>
    <property type="match status" value="1"/>
</dbReference>
<dbReference type="PANTHER" id="PTHR12695:SF2">
    <property type="entry name" value="GENERAL TRANSCRIPTION FACTOR IIH SUBUNIT 2-RELATED"/>
    <property type="match status" value="1"/>
</dbReference>
<dbReference type="AlphaFoldDB" id="A0A4C1U7V7"/>
<feature type="zinc finger region" description="C4-type" evidence="12">
    <location>
        <begin position="297"/>
        <end position="314"/>
    </location>
</feature>
<evidence type="ECO:0000256" key="6">
    <source>
        <dbReference type="ARBA" id="ARBA00022833"/>
    </source>
</evidence>
<dbReference type="GO" id="GO:0006357">
    <property type="term" value="P:regulation of transcription by RNA polymerase II"/>
    <property type="evidence" value="ECO:0007669"/>
    <property type="project" value="TreeGrafter"/>
</dbReference>
<gene>
    <name evidence="14" type="primary">GTF2H2</name>
    <name evidence="14" type="ORF">EVAR_11904_1</name>
</gene>
<evidence type="ECO:0000256" key="12">
    <source>
        <dbReference type="PIRSR" id="PIRSR015919-1"/>
    </source>
</evidence>
<dbReference type="SUPFAM" id="SSF53300">
    <property type="entry name" value="vWA-like"/>
    <property type="match status" value="1"/>
</dbReference>
<dbReference type="GO" id="GO:0008270">
    <property type="term" value="F:zinc ion binding"/>
    <property type="evidence" value="ECO:0007669"/>
    <property type="project" value="UniProtKB-UniRule"/>
</dbReference>
<dbReference type="CDD" id="cd01453">
    <property type="entry name" value="vWA_transcription_factor_IIH_type"/>
    <property type="match status" value="1"/>
</dbReference>
<evidence type="ECO:0000256" key="9">
    <source>
        <dbReference type="ARBA" id="ARBA00023204"/>
    </source>
</evidence>
<keyword evidence="7 11" id="KW-0805">Transcription regulation</keyword>
<dbReference type="GO" id="GO:0006351">
    <property type="term" value="P:DNA-templated transcription"/>
    <property type="evidence" value="ECO:0007669"/>
    <property type="project" value="InterPro"/>
</dbReference>
<dbReference type="STRING" id="151549.A0A4C1U7V7"/>
<dbReference type="PANTHER" id="PTHR12695">
    <property type="entry name" value="GENERAL TRANSCRIPTION FACTOR IIH SUBUNIT 2"/>
    <property type="match status" value="1"/>
</dbReference>
<sequence>MADDEPDPKEYRWETGYEKTWEAIKEDEDGLVAGLVAEFAQKAARRATASRRGPVRLGMMRHLIVAVDCSEAMSSQDLKPTRFLCTIKLLEKFVEEFFDQNPLSQLSIVAMKNKRAEKITELSGNVRKHLKAVQSLTNVPLTGEPSLQNTLELAGRVLRPLPSHASRELLVLFASLTTCDPSDIMTTIQGLKNDGIRCSVIGLAAEVRICKKLCMDTGGDYGVVLDDVHYQSLLLESTAPRARPRSLDAGLVKMGFPHSSSETSLPDPTAGGDPPVTVCMCHVEEDEDVVSSEGHLCPQCRSKYCELPAQCRTCGLTLASAPHLARSYHHLFPVDSYEEVPNEGQAQYCFACIRQFTELDKHCCARGRPIIVEWERDARHSAGLSLVRCGELASRMLVMIVSISRAIVYNGLTRAKGRVSLIAGRRRLRRCAELARRSRDEQGDAISTTPSVGKI</sequence>
<comment type="caution">
    <text evidence="14">The sequence shown here is derived from an EMBL/GenBank/DDBJ whole genome shotgun (WGS) entry which is preliminary data.</text>
</comment>
<evidence type="ECO:0000256" key="2">
    <source>
        <dbReference type="ARBA" id="ARBA00006092"/>
    </source>
</evidence>